<dbReference type="FunFam" id="3.40.50.261:FF:000001">
    <property type="entry name" value="Succinate--CoA ligase [ADP-forming] subunit beta"/>
    <property type="match status" value="1"/>
</dbReference>
<dbReference type="InterPro" id="IPR013815">
    <property type="entry name" value="ATP_grasp_subdomain_1"/>
</dbReference>
<dbReference type="GO" id="GO:0006099">
    <property type="term" value="P:tricarboxylic acid cycle"/>
    <property type="evidence" value="ECO:0007669"/>
    <property type="project" value="UniProtKB-KW"/>
</dbReference>
<dbReference type="Pfam" id="PF00549">
    <property type="entry name" value="Ligase_CoA"/>
    <property type="match status" value="1"/>
</dbReference>
<organism evidence="11 12">
    <name type="scientific">Fusarium heterosporum</name>
    <dbReference type="NCBI Taxonomy" id="42747"/>
    <lineage>
        <taxon>Eukaryota</taxon>
        <taxon>Fungi</taxon>
        <taxon>Dikarya</taxon>
        <taxon>Ascomycota</taxon>
        <taxon>Pezizomycotina</taxon>
        <taxon>Sordariomycetes</taxon>
        <taxon>Hypocreomycetidae</taxon>
        <taxon>Hypocreales</taxon>
        <taxon>Nectriaceae</taxon>
        <taxon>Fusarium</taxon>
        <taxon>Fusarium heterosporum species complex</taxon>
    </lineage>
</organism>
<dbReference type="Gene3D" id="3.30.1490.20">
    <property type="entry name" value="ATP-grasp fold, A domain"/>
    <property type="match status" value="1"/>
</dbReference>
<evidence type="ECO:0000256" key="2">
    <source>
        <dbReference type="ARBA" id="ARBA00022532"/>
    </source>
</evidence>
<evidence type="ECO:0000256" key="1">
    <source>
        <dbReference type="ARBA" id="ARBA00005064"/>
    </source>
</evidence>
<keyword evidence="5" id="KW-0547">Nucleotide-binding</keyword>
<dbReference type="AlphaFoldDB" id="A0A8H5TS20"/>
<dbReference type="OrthoDB" id="1664372at2759"/>
<dbReference type="EMBL" id="JAAGWQ010000026">
    <property type="protein sequence ID" value="KAF5677350.1"/>
    <property type="molecule type" value="Genomic_DNA"/>
</dbReference>
<dbReference type="GO" id="GO:0042709">
    <property type="term" value="C:succinate-CoA ligase complex"/>
    <property type="evidence" value="ECO:0007669"/>
    <property type="project" value="TreeGrafter"/>
</dbReference>
<dbReference type="GO" id="GO:0005739">
    <property type="term" value="C:mitochondrion"/>
    <property type="evidence" value="ECO:0007669"/>
    <property type="project" value="TreeGrafter"/>
</dbReference>
<name>A0A8H5TS20_FUSHE</name>
<dbReference type="GO" id="GO:0004775">
    <property type="term" value="F:succinate-CoA ligase (ADP-forming) activity"/>
    <property type="evidence" value="ECO:0007669"/>
    <property type="project" value="TreeGrafter"/>
</dbReference>
<dbReference type="InterPro" id="IPR013650">
    <property type="entry name" value="ATP-grasp_succ-CoA_synth-type"/>
</dbReference>
<sequence>MPLFTSSVDTLRPQLSLSRVTKVPYHGYEAFFGCFPSSSIDEFFSVEGINSNKNFTSAGLTIVKYRIPFPKGMVVETKENALRALEELDAGKVRLSPQIVGRRHNATKEELLHGKYNTKVQQHLGQGSKEAYNQENRVKLYKEQLVEFDQRWRLSMSVDRECYRPVIRVHDLQSSDTPPAFSNGGRLQKAFGIDFSTGISESMVTDITQTLNMPSTAVSSVGWILRGLYKIFTEKEAINLEVDLLRCADDELLCSNPSFYFDDAAEKRQPDLFRDFQKEQEIKREPPPEHYGLVYIKMEGNIGNIVNGAGLAMATNDAISLYGGSSANFLDAGGQATKETMLETFKIILKDQRVKAIIVNVYGGITNCVMIAESIIAAASQLGPFRVPVVARLQGTNSEAGLKMLADADLGIHVESDFGEAAKKVVELASQQSGETAQNDMTEA</sequence>
<evidence type="ECO:0000256" key="6">
    <source>
        <dbReference type="ARBA" id="ARBA00022840"/>
    </source>
</evidence>
<feature type="domain" description="ATP-grasp fold succinyl-CoA synthetase-type" evidence="10">
    <location>
        <begin position="63"/>
        <end position="243"/>
    </location>
</feature>
<keyword evidence="8" id="KW-0809">Transit peptide</keyword>
<proteinExistence type="predicted"/>
<feature type="domain" description="ATP-citrate synthase/succinyl-CoA ligase C-terminal" evidence="9">
    <location>
        <begin position="305"/>
        <end position="426"/>
    </location>
</feature>
<dbReference type="Pfam" id="PF08442">
    <property type="entry name" value="ATP-grasp_2"/>
    <property type="match status" value="1"/>
</dbReference>
<dbReference type="SUPFAM" id="SSF52210">
    <property type="entry name" value="Succinyl-CoA synthetase domains"/>
    <property type="match status" value="1"/>
</dbReference>
<evidence type="ECO:0000259" key="10">
    <source>
        <dbReference type="Pfam" id="PF08442"/>
    </source>
</evidence>
<dbReference type="Proteomes" id="UP000567885">
    <property type="component" value="Unassembled WGS sequence"/>
</dbReference>
<protein>
    <submittedName>
        <fullName evidence="11">Succinate ligase beta subunit</fullName>
    </submittedName>
</protein>
<reference evidence="11 12" key="1">
    <citation type="submission" date="2020-05" db="EMBL/GenBank/DDBJ databases">
        <title>Identification and distribution of gene clusters putatively required for synthesis of sphingolipid metabolism inhibitors in phylogenetically diverse species of the filamentous fungus Fusarium.</title>
        <authorList>
            <person name="Kim H.-S."/>
            <person name="Busman M."/>
            <person name="Brown D.W."/>
            <person name="Divon H."/>
            <person name="Uhlig S."/>
            <person name="Proctor R.H."/>
        </authorList>
    </citation>
    <scope>NUCLEOTIDE SEQUENCE [LARGE SCALE GENOMIC DNA]</scope>
    <source>
        <strain evidence="11 12">NRRL 20693</strain>
    </source>
</reference>
<dbReference type="PIRSF" id="PIRSF001554">
    <property type="entry name" value="SucCS_beta"/>
    <property type="match status" value="1"/>
</dbReference>
<keyword evidence="3 11" id="KW-0436">Ligase</keyword>
<accession>A0A8H5TS20</accession>
<keyword evidence="4" id="KW-0479">Metal-binding</keyword>
<comment type="caution">
    <text evidence="11">The sequence shown here is derived from an EMBL/GenBank/DDBJ whole genome shotgun (WGS) entry which is preliminary data.</text>
</comment>
<dbReference type="PANTHER" id="PTHR11815">
    <property type="entry name" value="SUCCINYL-COA SYNTHETASE BETA CHAIN"/>
    <property type="match status" value="1"/>
</dbReference>
<comment type="pathway">
    <text evidence="1">Carbohydrate metabolism; tricarboxylic acid cycle; succinate from succinyl-CoA (ligase route): step 1/1.</text>
</comment>
<gene>
    <name evidence="11" type="ORF">FHETE_1863</name>
</gene>
<evidence type="ECO:0000313" key="12">
    <source>
        <dbReference type="Proteomes" id="UP000567885"/>
    </source>
</evidence>
<dbReference type="InterPro" id="IPR005809">
    <property type="entry name" value="Succ_CoA_ligase-like_bsu"/>
</dbReference>
<evidence type="ECO:0000313" key="11">
    <source>
        <dbReference type="EMBL" id="KAF5677350.1"/>
    </source>
</evidence>
<dbReference type="PROSITE" id="PS01217">
    <property type="entry name" value="SUCCINYL_COA_LIG_3"/>
    <property type="match status" value="1"/>
</dbReference>
<dbReference type="GO" id="GO:0005524">
    <property type="term" value="F:ATP binding"/>
    <property type="evidence" value="ECO:0007669"/>
    <property type="project" value="UniProtKB-KW"/>
</dbReference>
<evidence type="ECO:0000256" key="3">
    <source>
        <dbReference type="ARBA" id="ARBA00022598"/>
    </source>
</evidence>
<keyword evidence="12" id="KW-1185">Reference proteome</keyword>
<keyword evidence="6" id="KW-0067">ATP-binding</keyword>
<dbReference type="PANTHER" id="PTHR11815:SF1">
    <property type="entry name" value="SUCCINATE--COA LIGASE [ADP-FORMING] SUBUNIT BETA, MITOCHONDRIAL"/>
    <property type="match status" value="1"/>
</dbReference>
<dbReference type="Gene3D" id="3.30.470.20">
    <property type="entry name" value="ATP-grasp fold, B domain"/>
    <property type="match status" value="1"/>
</dbReference>
<evidence type="ECO:0000256" key="4">
    <source>
        <dbReference type="ARBA" id="ARBA00022723"/>
    </source>
</evidence>
<evidence type="ECO:0000256" key="8">
    <source>
        <dbReference type="ARBA" id="ARBA00022946"/>
    </source>
</evidence>
<evidence type="ECO:0000256" key="5">
    <source>
        <dbReference type="ARBA" id="ARBA00022741"/>
    </source>
</evidence>
<dbReference type="InterPro" id="IPR017866">
    <property type="entry name" value="Succ-CoA_synthase_bsu_CS"/>
</dbReference>
<evidence type="ECO:0000256" key="7">
    <source>
        <dbReference type="ARBA" id="ARBA00022842"/>
    </source>
</evidence>
<keyword evidence="2" id="KW-0816">Tricarboxylic acid cycle</keyword>
<dbReference type="Gene3D" id="3.40.50.261">
    <property type="entry name" value="Succinyl-CoA synthetase domains"/>
    <property type="match status" value="1"/>
</dbReference>
<dbReference type="InterPro" id="IPR016102">
    <property type="entry name" value="Succinyl-CoA_synth-like"/>
</dbReference>
<keyword evidence="7" id="KW-0460">Magnesium</keyword>
<dbReference type="GO" id="GO:0006104">
    <property type="term" value="P:succinyl-CoA metabolic process"/>
    <property type="evidence" value="ECO:0007669"/>
    <property type="project" value="TreeGrafter"/>
</dbReference>
<dbReference type="GO" id="GO:0046872">
    <property type="term" value="F:metal ion binding"/>
    <property type="evidence" value="ECO:0007669"/>
    <property type="project" value="UniProtKB-KW"/>
</dbReference>
<dbReference type="InterPro" id="IPR005811">
    <property type="entry name" value="SUCC_ACL_C"/>
</dbReference>
<evidence type="ECO:0000259" key="9">
    <source>
        <dbReference type="Pfam" id="PF00549"/>
    </source>
</evidence>
<dbReference type="SUPFAM" id="SSF56059">
    <property type="entry name" value="Glutathione synthetase ATP-binding domain-like"/>
    <property type="match status" value="1"/>
</dbReference>